<organism evidence="1 2">
    <name type="scientific">Mesorhizobium sangaii</name>
    <dbReference type="NCBI Taxonomy" id="505389"/>
    <lineage>
        <taxon>Bacteria</taxon>
        <taxon>Pseudomonadati</taxon>
        <taxon>Pseudomonadota</taxon>
        <taxon>Alphaproteobacteria</taxon>
        <taxon>Hyphomicrobiales</taxon>
        <taxon>Phyllobacteriaceae</taxon>
        <taxon>Mesorhizobium</taxon>
    </lineage>
</organism>
<reference evidence="1 2" key="1">
    <citation type="submission" date="2020-08" db="EMBL/GenBank/DDBJ databases">
        <title>Genomic Encyclopedia of Type Strains, Phase IV (KMG-IV): sequencing the most valuable type-strain genomes for metagenomic binning, comparative biology and taxonomic classification.</title>
        <authorList>
            <person name="Goeker M."/>
        </authorList>
    </citation>
    <scope>NUCLEOTIDE SEQUENCE [LARGE SCALE GENOMIC DNA]</scope>
    <source>
        <strain evidence="1 2">DSM 100039</strain>
    </source>
</reference>
<comment type="caution">
    <text evidence="1">The sequence shown here is derived from an EMBL/GenBank/DDBJ whole genome shotgun (WGS) entry which is preliminary data.</text>
</comment>
<dbReference type="EMBL" id="JACHEF010000013">
    <property type="protein sequence ID" value="MBB6414060.1"/>
    <property type="molecule type" value="Genomic_DNA"/>
</dbReference>
<dbReference type="AlphaFoldDB" id="A0A841PU34"/>
<proteinExistence type="predicted"/>
<evidence type="ECO:0000313" key="2">
    <source>
        <dbReference type="Proteomes" id="UP000556329"/>
    </source>
</evidence>
<name>A0A841PU34_9HYPH</name>
<accession>A0A841PU34</accession>
<evidence type="ECO:0000313" key="1">
    <source>
        <dbReference type="EMBL" id="MBB6414060.1"/>
    </source>
</evidence>
<keyword evidence="2" id="KW-1185">Reference proteome</keyword>
<gene>
    <name evidence="1" type="ORF">HNQ71_006769</name>
</gene>
<sequence length="174" mass="18981">MAHNNLMLVAQLSGLRIRFSPTVSAATAISRAASTANLHLSSLKWWKVSARSSPPSGALAAALGTSDVEDVFFDLQTAYCETGCSKPSRFWTRIWWTTSLMNFQLPHRTMVSPRQVPIVVAVPANKLRSLAEIITEIEDTSGVRFSVDQVYYSEPEAEAAGGRPRATGRIPSSQ</sequence>
<protein>
    <submittedName>
        <fullName evidence="1">Uncharacterized protein</fullName>
    </submittedName>
</protein>
<dbReference type="Proteomes" id="UP000556329">
    <property type="component" value="Unassembled WGS sequence"/>
</dbReference>
<dbReference type="RefSeq" id="WP_184878638.1">
    <property type="nucleotide sequence ID" value="NZ_JACHEF010000013.1"/>
</dbReference>